<feature type="domain" description="Cation efflux protein transmembrane" evidence="10">
    <location>
        <begin position="93"/>
        <end position="304"/>
    </location>
</feature>
<feature type="transmembrane region" description="Helical" evidence="9">
    <location>
        <begin position="287"/>
        <end position="309"/>
    </location>
</feature>
<protein>
    <recommendedName>
        <fullName evidence="10">Cation efflux protein transmembrane domain-containing protein</fullName>
    </recommendedName>
</protein>
<dbReference type="GO" id="GO:0006882">
    <property type="term" value="P:intracellular zinc ion homeostasis"/>
    <property type="evidence" value="ECO:0007669"/>
    <property type="project" value="InterPro"/>
</dbReference>
<dbReference type="Pfam" id="PF01545">
    <property type="entry name" value="Cation_efflux"/>
    <property type="match status" value="1"/>
</dbReference>
<dbReference type="OrthoDB" id="5382797at2759"/>
<feature type="transmembrane region" description="Helical" evidence="9">
    <location>
        <begin position="107"/>
        <end position="128"/>
    </location>
</feature>
<comment type="subcellular location">
    <subcellularLocation>
        <location evidence="1">Membrane</location>
        <topology evidence="1">Multi-pass membrane protein</topology>
    </subcellularLocation>
</comment>
<keyword evidence="5 9" id="KW-1133">Transmembrane helix</keyword>
<evidence type="ECO:0000256" key="4">
    <source>
        <dbReference type="ARBA" id="ARBA00022692"/>
    </source>
</evidence>
<evidence type="ECO:0000313" key="12">
    <source>
        <dbReference type="Proteomes" id="UP001143981"/>
    </source>
</evidence>
<dbReference type="Proteomes" id="UP001143981">
    <property type="component" value="Unassembled WGS sequence"/>
</dbReference>
<keyword evidence="3" id="KW-0813">Transport</keyword>
<dbReference type="InterPro" id="IPR027469">
    <property type="entry name" value="Cation_efflux_TMD_sf"/>
</dbReference>
<name>A0A9W7Y9X6_9FUNG</name>
<dbReference type="InterPro" id="IPR045316">
    <property type="entry name" value="Msc2-like"/>
</dbReference>
<evidence type="ECO:0000256" key="5">
    <source>
        <dbReference type="ARBA" id="ARBA00022989"/>
    </source>
</evidence>
<feature type="compositionally biased region" description="Basic and acidic residues" evidence="8">
    <location>
        <begin position="1"/>
        <end position="10"/>
    </location>
</feature>
<dbReference type="PANTHER" id="PTHR45755:SF4">
    <property type="entry name" value="ZINC TRANSPORTER 7"/>
    <property type="match status" value="1"/>
</dbReference>
<comment type="similarity">
    <text evidence="2">Belongs to the cation diffusion facilitator (CDF) transporter (TC 2.A.4) family. SLC30A subfamily.</text>
</comment>
<proteinExistence type="inferred from homology"/>
<accession>A0A9W7Y9X6</accession>
<gene>
    <name evidence="11" type="ORF">LPJ61_001472</name>
</gene>
<organism evidence="11 12">
    <name type="scientific">Coemansia biformis</name>
    <dbReference type="NCBI Taxonomy" id="1286918"/>
    <lineage>
        <taxon>Eukaryota</taxon>
        <taxon>Fungi</taxon>
        <taxon>Fungi incertae sedis</taxon>
        <taxon>Zoopagomycota</taxon>
        <taxon>Kickxellomycotina</taxon>
        <taxon>Kickxellomycetes</taxon>
        <taxon>Kickxellales</taxon>
        <taxon>Kickxellaceae</taxon>
        <taxon>Coemansia</taxon>
    </lineage>
</organism>
<keyword evidence="6" id="KW-0406">Ion transport</keyword>
<keyword evidence="4 9" id="KW-0812">Transmembrane</keyword>
<dbReference type="GO" id="GO:0005794">
    <property type="term" value="C:Golgi apparatus"/>
    <property type="evidence" value="ECO:0007669"/>
    <property type="project" value="TreeGrafter"/>
</dbReference>
<dbReference type="GO" id="GO:0016020">
    <property type="term" value="C:membrane"/>
    <property type="evidence" value="ECO:0007669"/>
    <property type="project" value="UniProtKB-SubCell"/>
</dbReference>
<sequence>MAAERGQLDYHHRHQREHTQSGCAHHCAPPPPPPGLGKRSSSRVFHDAYSQVPESPLAPERGEVSWRRLGRMLVRDHRFLGAQLYVGILHLCLGAAVWAAGIYANSLALMCYAFIVMYDACALLVALVPRALEYSGNVDPSVEYPFGLQPLQTVLGFANNITLLYRGVQALKEGAEHLVSSSHEHAATAEFETYAHRARGHNRSAPLGMACVAAAMLATAYSAARFANHHAAWEARLRQRRPAAAGMQNALLNPYNIASLLAGAWMLVMLVLVPADEESAVEPASCILVACAMAYISLPTCVCLGRLLLLAVPAETAASGREIANQVSQMPGVTACSGYRMWVAAPDRYAMALRVSVDPAGCNVSALRSRIASLLNGTGLDDSAIEIRIS</sequence>
<evidence type="ECO:0000256" key="6">
    <source>
        <dbReference type="ARBA" id="ARBA00023065"/>
    </source>
</evidence>
<dbReference type="Gene3D" id="1.20.1510.10">
    <property type="entry name" value="Cation efflux protein transmembrane domain"/>
    <property type="match status" value="1"/>
</dbReference>
<evidence type="ECO:0000256" key="9">
    <source>
        <dbReference type="SAM" id="Phobius"/>
    </source>
</evidence>
<feature type="transmembrane region" description="Helical" evidence="9">
    <location>
        <begin position="257"/>
        <end position="275"/>
    </location>
</feature>
<dbReference type="SUPFAM" id="SSF161111">
    <property type="entry name" value="Cation efflux protein transmembrane domain-like"/>
    <property type="match status" value="1"/>
</dbReference>
<keyword evidence="12" id="KW-1185">Reference proteome</keyword>
<dbReference type="PANTHER" id="PTHR45755">
    <property type="match status" value="1"/>
</dbReference>
<dbReference type="InterPro" id="IPR058533">
    <property type="entry name" value="Cation_efflux_TM"/>
</dbReference>
<dbReference type="AlphaFoldDB" id="A0A9W7Y9X6"/>
<dbReference type="EMBL" id="JANBOI010000127">
    <property type="protein sequence ID" value="KAJ1733609.1"/>
    <property type="molecule type" value="Genomic_DNA"/>
</dbReference>
<evidence type="ECO:0000256" key="7">
    <source>
        <dbReference type="ARBA" id="ARBA00023136"/>
    </source>
</evidence>
<evidence type="ECO:0000313" key="11">
    <source>
        <dbReference type="EMBL" id="KAJ1733609.1"/>
    </source>
</evidence>
<feature type="region of interest" description="Disordered" evidence="8">
    <location>
        <begin position="1"/>
        <end position="41"/>
    </location>
</feature>
<dbReference type="GO" id="GO:0005385">
    <property type="term" value="F:zinc ion transmembrane transporter activity"/>
    <property type="evidence" value="ECO:0007669"/>
    <property type="project" value="InterPro"/>
</dbReference>
<evidence type="ECO:0000259" key="10">
    <source>
        <dbReference type="Pfam" id="PF01545"/>
    </source>
</evidence>
<evidence type="ECO:0000256" key="2">
    <source>
        <dbReference type="ARBA" id="ARBA00008873"/>
    </source>
</evidence>
<keyword evidence="7 9" id="KW-0472">Membrane</keyword>
<evidence type="ECO:0000256" key="3">
    <source>
        <dbReference type="ARBA" id="ARBA00022448"/>
    </source>
</evidence>
<feature type="transmembrane region" description="Helical" evidence="9">
    <location>
        <begin position="79"/>
        <end position="101"/>
    </location>
</feature>
<reference evidence="11" key="1">
    <citation type="submission" date="2022-07" db="EMBL/GenBank/DDBJ databases">
        <title>Phylogenomic reconstructions and comparative analyses of Kickxellomycotina fungi.</title>
        <authorList>
            <person name="Reynolds N.K."/>
            <person name="Stajich J.E."/>
            <person name="Barry K."/>
            <person name="Grigoriev I.V."/>
            <person name="Crous P."/>
            <person name="Smith M.E."/>
        </authorList>
    </citation>
    <scope>NUCLEOTIDE SEQUENCE</scope>
    <source>
        <strain evidence="11">BCRC 34381</strain>
    </source>
</reference>
<evidence type="ECO:0000256" key="8">
    <source>
        <dbReference type="SAM" id="MobiDB-lite"/>
    </source>
</evidence>
<evidence type="ECO:0000256" key="1">
    <source>
        <dbReference type="ARBA" id="ARBA00004141"/>
    </source>
</evidence>
<comment type="caution">
    <text evidence="11">The sequence shown here is derived from an EMBL/GenBank/DDBJ whole genome shotgun (WGS) entry which is preliminary data.</text>
</comment>